<name>A0AAW1TIA4_9CUCU</name>
<reference evidence="2 3" key="1">
    <citation type="submission" date="2023-03" db="EMBL/GenBank/DDBJ databases">
        <title>Genome insight into feeding habits of ladybird beetles.</title>
        <authorList>
            <person name="Li H.-S."/>
            <person name="Huang Y.-H."/>
            <person name="Pang H."/>
        </authorList>
    </citation>
    <scope>NUCLEOTIDE SEQUENCE [LARGE SCALE GENOMIC DNA]</scope>
    <source>
        <strain evidence="2">SYSU_2023b</strain>
        <tissue evidence="2">Whole body</tissue>
    </source>
</reference>
<keyword evidence="1" id="KW-0812">Transmembrane</keyword>
<protein>
    <submittedName>
        <fullName evidence="2">Uncharacterized protein</fullName>
    </submittedName>
</protein>
<comment type="caution">
    <text evidence="2">The sequence shown here is derived from an EMBL/GenBank/DDBJ whole genome shotgun (WGS) entry which is preliminary data.</text>
</comment>
<evidence type="ECO:0000313" key="2">
    <source>
        <dbReference type="EMBL" id="KAK9869599.1"/>
    </source>
</evidence>
<feature type="transmembrane region" description="Helical" evidence="1">
    <location>
        <begin position="70"/>
        <end position="91"/>
    </location>
</feature>
<evidence type="ECO:0000313" key="3">
    <source>
        <dbReference type="Proteomes" id="UP001431783"/>
    </source>
</evidence>
<feature type="transmembrane region" description="Helical" evidence="1">
    <location>
        <begin position="13"/>
        <end position="32"/>
    </location>
</feature>
<proteinExistence type="predicted"/>
<keyword evidence="1" id="KW-0472">Membrane</keyword>
<keyword evidence="1" id="KW-1133">Transmembrane helix</keyword>
<feature type="transmembrane region" description="Helical" evidence="1">
    <location>
        <begin position="38"/>
        <end position="63"/>
    </location>
</feature>
<sequence>MGNASSSFQDMEFWFKVVEFILALLIFIVWAVTTNAILVSASIAAVSMGYWVIWLGFIVAFLFDDKHRFLDIFFLIAGIIVFLWTTIDILYRGDGYSKTETMSLGVIAIAEVVVIAVDIILKVLDKF</sequence>
<gene>
    <name evidence="2" type="ORF">WA026_003348</name>
</gene>
<dbReference type="Proteomes" id="UP001431783">
    <property type="component" value="Unassembled WGS sequence"/>
</dbReference>
<evidence type="ECO:0000256" key="1">
    <source>
        <dbReference type="SAM" id="Phobius"/>
    </source>
</evidence>
<dbReference type="EMBL" id="JARQZJ010000001">
    <property type="protein sequence ID" value="KAK9869599.1"/>
    <property type="molecule type" value="Genomic_DNA"/>
</dbReference>
<organism evidence="2 3">
    <name type="scientific">Henosepilachna vigintioctopunctata</name>
    <dbReference type="NCBI Taxonomy" id="420089"/>
    <lineage>
        <taxon>Eukaryota</taxon>
        <taxon>Metazoa</taxon>
        <taxon>Ecdysozoa</taxon>
        <taxon>Arthropoda</taxon>
        <taxon>Hexapoda</taxon>
        <taxon>Insecta</taxon>
        <taxon>Pterygota</taxon>
        <taxon>Neoptera</taxon>
        <taxon>Endopterygota</taxon>
        <taxon>Coleoptera</taxon>
        <taxon>Polyphaga</taxon>
        <taxon>Cucujiformia</taxon>
        <taxon>Coccinelloidea</taxon>
        <taxon>Coccinellidae</taxon>
        <taxon>Epilachninae</taxon>
        <taxon>Epilachnini</taxon>
        <taxon>Henosepilachna</taxon>
    </lineage>
</organism>
<accession>A0AAW1TIA4</accession>
<feature type="transmembrane region" description="Helical" evidence="1">
    <location>
        <begin position="103"/>
        <end position="124"/>
    </location>
</feature>
<keyword evidence="3" id="KW-1185">Reference proteome</keyword>
<dbReference type="AlphaFoldDB" id="A0AAW1TIA4"/>